<feature type="compositionally biased region" description="Basic and acidic residues" evidence="6">
    <location>
        <begin position="212"/>
        <end position="224"/>
    </location>
</feature>
<keyword evidence="4 5" id="KW-1015">Disulfide bond</keyword>
<dbReference type="InterPro" id="IPR006045">
    <property type="entry name" value="Cupin_1"/>
</dbReference>
<reference evidence="8 9" key="1">
    <citation type="submission" date="2021-09" db="EMBL/GenBank/DDBJ databases">
        <title>Genomic insights and catalytic innovation underlie evolution of tropane alkaloids biosynthesis.</title>
        <authorList>
            <person name="Wang Y.-J."/>
            <person name="Tian T."/>
            <person name="Huang J.-P."/>
            <person name="Huang S.-X."/>
        </authorList>
    </citation>
    <scope>NUCLEOTIDE SEQUENCE [LARGE SCALE GENOMIC DNA]</scope>
    <source>
        <strain evidence="8">KIB-2018</strain>
        <tissue evidence="8">Leaf</tissue>
    </source>
</reference>
<feature type="domain" description="Cupin type-1" evidence="7">
    <location>
        <begin position="52"/>
        <end position="250"/>
    </location>
</feature>
<dbReference type="InterPro" id="IPR014710">
    <property type="entry name" value="RmlC-like_jellyroll"/>
</dbReference>
<dbReference type="FunFam" id="2.60.120.10:FF:000073">
    <property type="entry name" value="Glycinin G1"/>
    <property type="match status" value="1"/>
</dbReference>
<feature type="region of interest" description="Disordered" evidence="6">
    <location>
        <begin position="121"/>
        <end position="149"/>
    </location>
</feature>
<dbReference type="SUPFAM" id="SSF51182">
    <property type="entry name" value="RmlC-like cupins"/>
    <property type="match status" value="1"/>
</dbReference>
<evidence type="ECO:0000256" key="2">
    <source>
        <dbReference type="ARBA" id="ARBA00022761"/>
    </source>
</evidence>
<evidence type="ECO:0000313" key="9">
    <source>
        <dbReference type="Proteomes" id="UP001159364"/>
    </source>
</evidence>
<feature type="signal peptide" evidence="5">
    <location>
        <begin position="1"/>
        <end position="22"/>
    </location>
</feature>
<dbReference type="PANTHER" id="PTHR31189:SF48">
    <property type="entry name" value="LEGUMIN B"/>
    <property type="match status" value="1"/>
</dbReference>
<dbReference type="AlphaFoldDB" id="A0AAV8TG41"/>
<comment type="caution">
    <text evidence="8">The sequence shown here is derived from an EMBL/GenBank/DDBJ whole genome shotgun (WGS) entry which is preliminary data.</text>
</comment>
<dbReference type="InterPro" id="IPR022379">
    <property type="entry name" value="11S_seedstore_CS"/>
</dbReference>
<name>A0AAV8TG41_9ROSI</name>
<dbReference type="PANTHER" id="PTHR31189">
    <property type="entry name" value="OS03G0336100 PROTEIN-RELATED"/>
    <property type="match status" value="1"/>
</dbReference>
<protein>
    <recommendedName>
        <fullName evidence="7">Cupin type-1 domain-containing protein</fullName>
    </recommendedName>
</protein>
<keyword evidence="3 5" id="KW-0708">Seed storage protein</keyword>
<dbReference type="CDD" id="cd02242">
    <property type="entry name" value="cupin_11S_legumin_N"/>
    <property type="match status" value="1"/>
</dbReference>
<comment type="function">
    <text evidence="5">Seed storage protein.</text>
</comment>
<proteinExistence type="inferred from homology"/>
<feature type="compositionally biased region" description="Low complexity" evidence="6">
    <location>
        <begin position="128"/>
        <end position="138"/>
    </location>
</feature>
<evidence type="ECO:0000256" key="4">
    <source>
        <dbReference type="ARBA" id="ARBA00023157"/>
    </source>
</evidence>
<evidence type="ECO:0000256" key="6">
    <source>
        <dbReference type="SAM" id="MobiDB-lite"/>
    </source>
</evidence>
<evidence type="ECO:0000313" key="8">
    <source>
        <dbReference type="EMBL" id="KAJ8765204.1"/>
    </source>
</evidence>
<keyword evidence="5" id="KW-0732">Signal</keyword>
<accession>A0AAV8TG41</accession>
<comment type="similarity">
    <text evidence="1 5">Belongs to the 11S seed storage protein (globulins) family.</text>
</comment>
<dbReference type="InterPro" id="IPR011051">
    <property type="entry name" value="RmlC_Cupin_sf"/>
</dbReference>
<dbReference type="PROSITE" id="PS00305">
    <property type="entry name" value="11S_SEED_STORAGE"/>
    <property type="match status" value="1"/>
</dbReference>
<dbReference type="InterPro" id="IPR050253">
    <property type="entry name" value="Seed_Storage-Functional"/>
</dbReference>
<dbReference type="Pfam" id="PF00190">
    <property type="entry name" value="Cupin_1"/>
    <property type="match status" value="2"/>
</dbReference>
<feature type="region of interest" description="Disordered" evidence="6">
    <location>
        <begin position="205"/>
        <end position="231"/>
    </location>
</feature>
<dbReference type="Gene3D" id="2.60.120.10">
    <property type="entry name" value="Jelly Rolls"/>
    <property type="match status" value="2"/>
</dbReference>
<comment type="subunit">
    <text evidence="5">Hexamer; each subunit is composed of an acidic and a basic chain derived from a single precursor and linked by a disulfide bond.</text>
</comment>
<evidence type="ECO:0000259" key="7">
    <source>
        <dbReference type="SMART" id="SM00835"/>
    </source>
</evidence>
<sequence>MAKSSLLPLALCFIVLFQCCSAQLAQVISRRQEEGQKQTRSRQFDQCQLNRLNAAEPSRRIQSEAGVTEIWDENDDQFQCAGVIAIRHRIQQRGLVLPAYNNAPKLLYVAQGKGIHGAAIPGCPETFQSSESQSQEQRPSSRDQHQKVRQIREGDIVAVPAGVADWIYNNGQSQLVLVAIVDTSNPANQLDENYRKFFLAGNPQQEIQGQSESERRESPKERKQNSGNIFSGFDDRTLAEAFNINPELARRMKNESDDRGIIVRVKGELDIVIPHQSREEEEYERHEGSERDNGIEETFCTARLKQNIDEPSRADVFNPRAGRMTTIDSFNLPILRFLGLSAQKVVLYRNALMTPYWNINAHGIHYFNRGSGRVQVVDHRGQTVFDGEVREGQILVIPQNFVVVKRAREQGLEWVSFKTNDQAQISQLAGRVSTIRAMPEEVLSNAFKISMEDARRIKYNREEVSLFSPRSGSGPRD</sequence>
<dbReference type="PRINTS" id="PR00439">
    <property type="entry name" value="11SGLOBULIN"/>
</dbReference>
<evidence type="ECO:0000256" key="5">
    <source>
        <dbReference type="RuleBase" id="RU003681"/>
    </source>
</evidence>
<dbReference type="InterPro" id="IPR006044">
    <property type="entry name" value="11S_seedstore_pln"/>
</dbReference>
<dbReference type="Proteomes" id="UP001159364">
    <property type="component" value="Linkage Group LG05"/>
</dbReference>
<dbReference type="GO" id="GO:0045735">
    <property type="term" value="F:nutrient reservoir activity"/>
    <property type="evidence" value="ECO:0007669"/>
    <property type="project" value="UniProtKB-KW"/>
</dbReference>
<keyword evidence="9" id="KW-1185">Reference proteome</keyword>
<evidence type="ECO:0000256" key="1">
    <source>
        <dbReference type="ARBA" id="ARBA00007178"/>
    </source>
</evidence>
<dbReference type="EMBL" id="JAIWQS010000005">
    <property type="protein sequence ID" value="KAJ8765204.1"/>
    <property type="molecule type" value="Genomic_DNA"/>
</dbReference>
<feature type="domain" description="Cupin type-1" evidence="7">
    <location>
        <begin position="306"/>
        <end position="455"/>
    </location>
</feature>
<feature type="chain" id="PRO_5043113862" description="Cupin type-1 domain-containing protein" evidence="5">
    <location>
        <begin position="23"/>
        <end position="477"/>
    </location>
</feature>
<feature type="compositionally biased region" description="Basic and acidic residues" evidence="6">
    <location>
        <begin position="139"/>
        <end position="149"/>
    </location>
</feature>
<dbReference type="SMART" id="SM00835">
    <property type="entry name" value="Cupin_1"/>
    <property type="match status" value="2"/>
</dbReference>
<organism evidence="8 9">
    <name type="scientific">Erythroxylum novogranatense</name>
    <dbReference type="NCBI Taxonomy" id="1862640"/>
    <lineage>
        <taxon>Eukaryota</taxon>
        <taxon>Viridiplantae</taxon>
        <taxon>Streptophyta</taxon>
        <taxon>Embryophyta</taxon>
        <taxon>Tracheophyta</taxon>
        <taxon>Spermatophyta</taxon>
        <taxon>Magnoliopsida</taxon>
        <taxon>eudicotyledons</taxon>
        <taxon>Gunneridae</taxon>
        <taxon>Pentapetalae</taxon>
        <taxon>rosids</taxon>
        <taxon>fabids</taxon>
        <taxon>Malpighiales</taxon>
        <taxon>Erythroxylaceae</taxon>
        <taxon>Erythroxylum</taxon>
    </lineage>
</organism>
<keyword evidence="2 5" id="KW-0758">Storage protein</keyword>
<gene>
    <name evidence="8" type="ORF">K2173_011464</name>
</gene>
<dbReference type="CDD" id="cd02243">
    <property type="entry name" value="cupin_11S_legumin_C"/>
    <property type="match status" value="1"/>
</dbReference>
<evidence type="ECO:0000256" key="3">
    <source>
        <dbReference type="ARBA" id="ARBA00023129"/>
    </source>
</evidence>